<dbReference type="NCBIfam" id="NF046042">
    <property type="entry name" value="LicT"/>
    <property type="match status" value="1"/>
</dbReference>
<feature type="domain" description="PRD" evidence="2">
    <location>
        <begin position="65"/>
        <end position="170"/>
    </location>
</feature>
<dbReference type="InterPro" id="IPR011608">
    <property type="entry name" value="PRD"/>
</dbReference>
<dbReference type="InterPro" id="IPR050661">
    <property type="entry name" value="BglG_antiterminators"/>
</dbReference>
<dbReference type="Gene3D" id="2.30.24.10">
    <property type="entry name" value="CAT RNA-binding domain"/>
    <property type="match status" value="1"/>
</dbReference>
<dbReference type="PANTHER" id="PTHR30185">
    <property type="entry name" value="CRYPTIC BETA-GLUCOSIDE BGL OPERON ANTITERMINATOR"/>
    <property type="match status" value="1"/>
</dbReference>
<dbReference type="PANTHER" id="PTHR30185:SF15">
    <property type="entry name" value="CRYPTIC BETA-GLUCOSIDE BGL OPERON ANTITERMINATOR"/>
    <property type="match status" value="1"/>
</dbReference>
<dbReference type="AlphaFoldDB" id="A0A9D1TYX8"/>
<dbReference type="InterPro" id="IPR036650">
    <property type="entry name" value="CAT_RNA-bd_dom_sf"/>
</dbReference>
<gene>
    <name evidence="3" type="ORF">H9891_02615</name>
</gene>
<protein>
    <submittedName>
        <fullName evidence="3">PRD domain-containing protein</fullName>
    </submittedName>
</protein>
<dbReference type="Gene3D" id="1.10.1790.10">
    <property type="entry name" value="PRD domain"/>
    <property type="match status" value="2"/>
</dbReference>
<evidence type="ECO:0000313" key="4">
    <source>
        <dbReference type="Proteomes" id="UP000823989"/>
    </source>
</evidence>
<name>A0A9D1TYX8_9STAP</name>
<dbReference type="GO" id="GO:0006355">
    <property type="term" value="P:regulation of DNA-templated transcription"/>
    <property type="evidence" value="ECO:0007669"/>
    <property type="project" value="InterPro"/>
</dbReference>
<evidence type="ECO:0000259" key="2">
    <source>
        <dbReference type="PROSITE" id="PS51372"/>
    </source>
</evidence>
<dbReference type="SMART" id="SM01061">
    <property type="entry name" value="CAT_RBD"/>
    <property type="match status" value="1"/>
</dbReference>
<dbReference type="SUPFAM" id="SSF63520">
    <property type="entry name" value="PTS-regulatory domain, PRD"/>
    <property type="match status" value="2"/>
</dbReference>
<feature type="domain" description="PRD" evidence="2">
    <location>
        <begin position="171"/>
        <end position="276"/>
    </location>
</feature>
<dbReference type="InterPro" id="IPR036634">
    <property type="entry name" value="PRD_sf"/>
</dbReference>
<organism evidence="3 4">
    <name type="scientific">Candidatus Salinicoccus stercoripullorum</name>
    <dbReference type="NCBI Taxonomy" id="2838756"/>
    <lineage>
        <taxon>Bacteria</taxon>
        <taxon>Bacillati</taxon>
        <taxon>Bacillota</taxon>
        <taxon>Bacilli</taxon>
        <taxon>Bacillales</taxon>
        <taxon>Staphylococcaceae</taxon>
        <taxon>Salinicoccus</taxon>
    </lineage>
</organism>
<accession>A0A9D1TYX8</accession>
<dbReference type="Proteomes" id="UP000823989">
    <property type="component" value="Unassembled WGS sequence"/>
</dbReference>
<reference evidence="3" key="2">
    <citation type="submission" date="2021-04" db="EMBL/GenBank/DDBJ databases">
        <authorList>
            <person name="Gilroy R."/>
        </authorList>
    </citation>
    <scope>NUCLEOTIDE SEQUENCE</scope>
    <source>
        <strain evidence="3">ChiHjej13B12-752</strain>
    </source>
</reference>
<dbReference type="Pfam" id="PF03123">
    <property type="entry name" value="CAT_RBD"/>
    <property type="match status" value="1"/>
</dbReference>
<reference evidence="3" key="1">
    <citation type="journal article" date="2021" name="PeerJ">
        <title>Extensive microbial diversity within the chicken gut microbiome revealed by metagenomics and culture.</title>
        <authorList>
            <person name="Gilroy R."/>
            <person name="Ravi A."/>
            <person name="Getino M."/>
            <person name="Pursley I."/>
            <person name="Horton D.L."/>
            <person name="Alikhan N.F."/>
            <person name="Baker D."/>
            <person name="Gharbi K."/>
            <person name="Hall N."/>
            <person name="Watson M."/>
            <person name="Adriaenssens E.M."/>
            <person name="Foster-Nyarko E."/>
            <person name="Jarju S."/>
            <person name="Secka A."/>
            <person name="Antonio M."/>
            <person name="Oren A."/>
            <person name="Chaudhuri R.R."/>
            <person name="La Ragione R."/>
            <person name="Hildebrand F."/>
            <person name="Pallen M.J."/>
        </authorList>
    </citation>
    <scope>NUCLEOTIDE SEQUENCE</scope>
    <source>
        <strain evidence="3">ChiHjej13B12-752</strain>
    </source>
</reference>
<dbReference type="GO" id="GO:0003723">
    <property type="term" value="F:RNA binding"/>
    <property type="evidence" value="ECO:0007669"/>
    <property type="project" value="InterPro"/>
</dbReference>
<evidence type="ECO:0000313" key="3">
    <source>
        <dbReference type="EMBL" id="HIW12033.1"/>
    </source>
</evidence>
<evidence type="ECO:0000256" key="1">
    <source>
        <dbReference type="ARBA" id="ARBA00022737"/>
    </source>
</evidence>
<comment type="caution">
    <text evidence="3">The sequence shown here is derived from an EMBL/GenBank/DDBJ whole genome shotgun (WGS) entry which is preliminary data.</text>
</comment>
<dbReference type="SUPFAM" id="SSF50151">
    <property type="entry name" value="SacY-like RNA-binding domain"/>
    <property type="match status" value="1"/>
</dbReference>
<dbReference type="InterPro" id="IPR004341">
    <property type="entry name" value="CAT_RNA-bd_dom"/>
</dbReference>
<dbReference type="EMBL" id="DXHR01000007">
    <property type="protein sequence ID" value="HIW12033.1"/>
    <property type="molecule type" value="Genomic_DNA"/>
</dbReference>
<keyword evidence="1" id="KW-0677">Repeat</keyword>
<proteinExistence type="predicted"/>
<dbReference type="Pfam" id="PF00874">
    <property type="entry name" value="PRD"/>
    <property type="match status" value="2"/>
</dbReference>
<dbReference type="PROSITE" id="PS51372">
    <property type="entry name" value="PRD_2"/>
    <property type="match status" value="2"/>
</dbReference>
<sequence length="276" mass="32172">MIINRVINNNVISILDQNSREQVIMGSGVGFQKKAGDPVDESKIEKIFSLDNKEISDQFQTLLREVPIDTMNVVEDIIQFAKKRYGKKLNDIIYVALTDHVNFAIERQRNNQSIKNGLLWETKKLYKDEYAIGLEAMRMIDDRLGVRLPEDEAGFIAMHIVNAELNEGLSDINQITEIIQNVLNIVRYHFSIGFDEDSLNYFRFLTHLKFFAQRLLSSTYLEDHDDFLYSAIKLKYPDSFECTTKVSSFIRNKYGYALPNEEKLYLTIHIERVVRR</sequence>